<comment type="caution">
    <text evidence="2">The sequence shown here is derived from an EMBL/GenBank/DDBJ whole genome shotgun (WGS) entry which is preliminary data.</text>
</comment>
<reference evidence="2" key="1">
    <citation type="journal article" date="2014" name="Front. Microbiol.">
        <title>High frequency of phylogenetically diverse reductive dehalogenase-homologous genes in deep subseafloor sedimentary metagenomes.</title>
        <authorList>
            <person name="Kawai M."/>
            <person name="Futagami T."/>
            <person name="Toyoda A."/>
            <person name="Takaki Y."/>
            <person name="Nishi S."/>
            <person name="Hori S."/>
            <person name="Arai W."/>
            <person name="Tsubouchi T."/>
            <person name="Morono Y."/>
            <person name="Uchiyama I."/>
            <person name="Ito T."/>
            <person name="Fujiyama A."/>
            <person name="Inagaki F."/>
            <person name="Takami H."/>
        </authorList>
    </citation>
    <scope>NUCLEOTIDE SEQUENCE</scope>
    <source>
        <strain evidence="2">Expedition CK06-06</strain>
    </source>
</reference>
<dbReference type="PANTHER" id="PTHR10357">
    <property type="entry name" value="ALPHA-AMYLASE FAMILY MEMBER"/>
    <property type="match status" value="1"/>
</dbReference>
<dbReference type="InterPro" id="IPR006047">
    <property type="entry name" value="GH13_cat_dom"/>
</dbReference>
<protein>
    <recommendedName>
        <fullName evidence="1">Glycosyl hydrolase family 13 catalytic domain-containing protein</fullName>
    </recommendedName>
</protein>
<dbReference type="GO" id="GO:0009313">
    <property type="term" value="P:oligosaccharide catabolic process"/>
    <property type="evidence" value="ECO:0007669"/>
    <property type="project" value="TreeGrafter"/>
</dbReference>
<dbReference type="Gene3D" id="3.20.20.80">
    <property type="entry name" value="Glycosidases"/>
    <property type="match status" value="1"/>
</dbReference>
<dbReference type="EMBL" id="BARS01034174">
    <property type="protein sequence ID" value="GAG19273.1"/>
    <property type="molecule type" value="Genomic_DNA"/>
</dbReference>
<name>X0W3R3_9ZZZZ</name>
<dbReference type="PANTHER" id="PTHR10357:SF179">
    <property type="entry name" value="NEUTRAL AND BASIC AMINO ACID TRANSPORT PROTEIN RBAT"/>
    <property type="match status" value="1"/>
</dbReference>
<dbReference type="GO" id="GO:0004556">
    <property type="term" value="F:alpha-amylase activity"/>
    <property type="evidence" value="ECO:0007669"/>
    <property type="project" value="TreeGrafter"/>
</dbReference>
<proteinExistence type="predicted"/>
<feature type="non-terminal residue" evidence="2">
    <location>
        <position position="259"/>
    </location>
</feature>
<feature type="non-terminal residue" evidence="2">
    <location>
        <position position="1"/>
    </location>
</feature>
<organism evidence="2">
    <name type="scientific">marine sediment metagenome</name>
    <dbReference type="NCBI Taxonomy" id="412755"/>
    <lineage>
        <taxon>unclassified sequences</taxon>
        <taxon>metagenomes</taxon>
        <taxon>ecological metagenomes</taxon>
    </lineage>
</organism>
<evidence type="ECO:0000259" key="1">
    <source>
        <dbReference type="Pfam" id="PF00128"/>
    </source>
</evidence>
<feature type="domain" description="Glycosyl hydrolase family 13 catalytic" evidence="1">
    <location>
        <begin position="69"/>
        <end position="247"/>
    </location>
</feature>
<dbReference type="AlphaFoldDB" id="X0W3R3"/>
<sequence>VWFTSYAKAIVSQPDKSVLQTLGSKELLSTFHEIGIEGLHTGPMRRAGGITGRKYTSSIDGLFDRIELTIDPLFGTDDEYVQMTRTAKQFDIAVIGDLVPAHTGKGPDFRLAERAYKNYEGLYVMVEIPQEDWELLGSVPEGDDSVNLTLETVQLLEDKGYIPGPLECIPFHDPGIKDTNWSATDTVTGVDGRHRRWVYLHVFKDGQPSLNWLDPTFGAQRIVMADVVHALHVLGASGLRLDANPLLGVEGRPGLDKSW</sequence>
<gene>
    <name evidence="2" type="ORF">S01H1_52838</name>
</gene>
<dbReference type="Pfam" id="PF00128">
    <property type="entry name" value="Alpha-amylase"/>
    <property type="match status" value="1"/>
</dbReference>
<dbReference type="SUPFAM" id="SSF51445">
    <property type="entry name" value="(Trans)glycosidases"/>
    <property type="match status" value="1"/>
</dbReference>
<dbReference type="CDD" id="cd00551">
    <property type="entry name" value="AmyAc_family"/>
    <property type="match status" value="1"/>
</dbReference>
<dbReference type="InterPro" id="IPR017853">
    <property type="entry name" value="GH"/>
</dbReference>
<accession>X0W3R3</accession>
<evidence type="ECO:0000313" key="2">
    <source>
        <dbReference type="EMBL" id="GAG19273.1"/>
    </source>
</evidence>